<feature type="domain" description="RNA polymerase sigma factor 70 region 4 type 2" evidence="9">
    <location>
        <begin position="134"/>
        <end position="185"/>
    </location>
</feature>
<keyword evidence="2 6" id="KW-0805">Transcription regulation</keyword>
<evidence type="ECO:0000256" key="5">
    <source>
        <dbReference type="ARBA" id="ARBA00023163"/>
    </source>
</evidence>
<evidence type="ECO:0000313" key="12">
    <source>
        <dbReference type="Proteomes" id="UP001219901"/>
    </source>
</evidence>
<keyword evidence="12" id="KW-1185">Reference proteome</keyword>
<evidence type="ECO:0000256" key="1">
    <source>
        <dbReference type="ARBA" id="ARBA00010641"/>
    </source>
</evidence>
<dbReference type="InterPro" id="IPR014284">
    <property type="entry name" value="RNA_pol_sigma-70_dom"/>
</dbReference>
<evidence type="ECO:0000259" key="8">
    <source>
        <dbReference type="Pfam" id="PF04542"/>
    </source>
</evidence>
<dbReference type="InterPro" id="IPR013324">
    <property type="entry name" value="RNA_pol_sigma_r3/r4-like"/>
</dbReference>
<evidence type="ECO:0000313" key="13">
    <source>
        <dbReference type="Proteomes" id="UP001321249"/>
    </source>
</evidence>
<dbReference type="NCBIfam" id="TIGR02937">
    <property type="entry name" value="sigma70-ECF"/>
    <property type="match status" value="1"/>
</dbReference>
<evidence type="ECO:0000256" key="7">
    <source>
        <dbReference type="SAM" id="MobiDB-lite"/>
    </source>
</evidence>
<evidence type="ECO:0000256" key="6">
    <source>
        <dbReference type="RuleBase" id="RU000716"/>
    </source>
</evidence>
<dbReference type="GO" id="GO:0006950">
    <property type="term" value="P:response to stress"/>
    <property type="evidence" value="ECO:0007669"/>
    <property type="project" value="UniProtKB-ARBA"/>
</dbReference>
<dbReference type="InterPro" id="IPR000838">
    <property type="entry name" value="RNA_pol_sigma70_ECF_CS"/>
</dbReference>
<dbReference type="InterPro" id="IPR013325">
    <property type="entry name" value="RNA_pol_sigma_r2"/>
</dbReference>
<dbReference type="GO" id="GO:0003677">
    <property type="term" value="F:DNA binding"/>
    <property type="evidence" value="ECO:0007669"/>
    <property type="project" value="UniProtKB-KW"/>
</dbReference>
<evidence type="ECO:0000259" key="9">
    <source>
        <dbReference type="Pfam" id="PF08281"/>
    </source>
</evidence>
<dbReference type="Proteomes" id="UP001321249">
    <property type="component" value="Unassembled WGS sequence"/>
</dbReference>
<dbReference type="Pfam" id="PF04542">
    <property type="entry name" value="Sigma70_r2"/>
    <property type="match status" value="1"/>
</dbReference>
<dbReference type="InterPro" id="IPR036388">
    <property type="entry name" value="WH-like_DNA-bd_sf"/>
</dbReference>
<dbReference type="SUPFAM" id="SSF88659">
    <property type="entry name" value="Sigma3 and sigma4 domains of RNA polymerase sigma factors"/>
    <property type="match status" value="1"/>
</dbReference>
<dbReference type="InterPro" id="IPR013249">
    <property type="entry name" value="RNA_pol_sigma70_r4_t2"/>
</dbReference>
<dbReference type="GO" id="GO:0016987">
    <property type="term" value="F:sigma factor activity"/>
    <property type="evidence" value="ECO:0007669"/>
    <property type="project" value="UniProtKB-KW"/>
</dbReference>
<reference evidence="11" key="2">
    <citation type="journal article" date="2023" name="Nat. Commun.">
        <title>Cultivation of marine bacteria of the SAR202 clade.</title>
        <authorList>
            <person name="Lim Y."/>
            <person name="Seo J.H."/>
            <person name="Giovannoni S.J."/>
            <person name="Kang I."/>
            <person name="Cho J.C."/>
        </authorList>
    </citation>
    <scope>NUCLEOTIDE SEQUENCE</scope>
    <source>
        <strain evidence="11">JH1073</strain>
    </source>
</reference>
<comment type="similarity">
    <text evidence="1 6">Belongs to the sigma-70 factor family. ECF subfamily.</text>
</comment>
<dbReference type="Gene3D" id="1.10.10.10">
    <property type="entry name" value="Winged helix-like DNA-binding domain superfamily/Winged helix DNA-binding domain"/>
    <property type="match status" value="1"/>
</dbReference>
<dbReference type="InterPro" id="IPR039425">
    <property type="entry name" value="RNA_pol_sigma-70-like"/>
</dbReference>
<keyword evidence="5 6" id="KW-0804">Transcription</keyword>
<evidence type="ECO:0000256" key="3">
    <source>
        <dbReference type="ARBA" id="ARBA00023082"/>
    </source>
</evidence>
<dbReference type="AlphaFoldDB" id="A0AAJ6CUB6"/>
<feature type="region of interest" description="Disordered" evidence="7">
    <location>
        <begin position="98"/>
        <end position="117"/>
    </location>
</feature>
<reference evidence="12 13" key="1">
    <citation type="submission" date="2019-11" db="EMBL/GenBank/DDBJ databases">
        <authorList>
            <person name="Cho J.-C."/>
        </authorList>
    </citation>
    <scope>NUCLEOTIDE SEQUENCE [LARGE SCALE GENOMIC DNA]</scope>
    <source>
        <strain evidence="11 12">JH1073</strain>
        <strain evidence="10 13">JH702</strain>
    </source>
</reference>
<dbReference type="PROSITE" id="PS01063">
    <property type="entry name" value="SIGMA70_ECF"/>
    <property type="match status" value="1"/>
</dbReference>
<dbReference type="GO" id="GO:0006352">
    <property type="term" value="P:DNA-templated transcription initiation"/>
    <property type="evidence" value="ECO:0007669"/>
    <property type="project" value="InterPro"/>
</dbReference>
<dbReference type="Proteomes" id="UP001219901">
    <property type="component" value="Chromosome"/>
</dbReference>
<proteinExistence type="inferred from homology"/>
<evidence type="ECO:0000256" key="4">
    <source>
        <dbReference type="ARBA" id="ARBA00023125"/>
    </source>
</evidence>
<keyword evidence="3 6" id="KW-0731">Sigma factor</keyword>
<dbReference type="Pfam" id="PF08281">
    <property type="entry name" value="Sigma70_r4_2"/>
    <property type="match status" value="1"/>
</dbReference>
<sequence>MDEVYRLNYQDLEDLELLAKIGEQDREALATLYERYGRRVFALAVRMLNDPVGSEEVTQDVFMSVWRRGATYTSKKGKFTTWLFSIVHNRTIDELRKRRRDRSRDKDDINDHLNIQSGDVSPADAAVAQSEYAKIRAAMENLPEEQKQVVELSYFKGLTQTEIATKTGQPLGTVKTRMRLALKKLRTALSAEMGAQV</sequence>
<keyword evidence="4 6" id="KW-0238">DNA-binding</keyword>
<gene>
    <name evidence="10" type="ORF">GKO46_03840</name>
    <name evidence="11" type="ORF">GKO48_05420</name>
</gene>
<accession>A0AAJ6CUB6</accession>
<feature type="compositionally biased region" description="Basic and acidic residues" evidence="7">
    <location>
        <begin position="98"/>
        <end position="111"/>
    </location>
</feature>
<dbReference type="CDD" id="cd06171">
    <property type="entry name" value="Sigma70_r4"/>
    <property type="match status" value="1"/>
</dbReference>
<evidence type="ECO:0000313" key="10">
    <source>
        <dbReference type="EMBL" id="MDG0866201.1"/>
    </source>
</evidence>
<dbReference type="SUPFAM" id="SSF88946">
    <property type="entry name" value="Sigma2 domain of RNA polymerase sigma factors"/>
    <property type="match status" value="1"/>
</dbReference>
<feature type="domain" description="RNA polymerase sigma-70 region 2" evidence="8">
    <location>
        <begin position="32"/>
        <end position="100"/>
    </location>
</feature>
<name>A0AAJ6CUB6_9CHLR</name>
<dbReference type="Gene3D" id="1.10.1740.10">
    <property type="match status" value="1"/>
</dbReference>
<dbReference type="InterPro" id="IPR007627">
    <property type="entry name" value="RNA_pol_sigma70_r2"/>
</dbReference>
<evidence type="ECO:0000256" key="2">
    <source>
        <dbReference type="ARBA" id="ARBA00023015"/>
    </source>
</evidence>
<protein>
    <recommendedName>
        <fullName evidence="6">RNA polymerase sigma factor</fullName>
    </recommendedName>
</protein>
<dbReference type="EMBL" id="CP046147">
    <property type="protein sequence ID" value="WFG39079.1"/>
    <property type="molecule type" value="Genomic_DNA"/>
</dbReference>
<organism evidence="11 12">
    <name type="scientific">Candidatus Lucifugimonas marina</name>
    <dbReference type="NCBI Taxonomy" id="3038979"/>
    <lineage>
        <taxon>Bacteria</taxon>
        <taxon>Bacillati</taxon>
        <taxon>Chloroflexota</taxon>
        <taxon>Dehalococcoidia</taxon>
        <taxon>SAR202 cluster</taxon>
        <taxon>Candidatus Lucifugimonadales</taxon>
        <taxon>Candidatus Lucifugimonadaceae</taxon>
        <taxon>Candidatus Lucifugimonas</taxon>
    </lineage>
</organism>
<dbReference type="PANTHER" id="PTHR43133:SF62">
    <property type="entry name" value="RNA POLYMERASE SIGMA FACTOR SIGZ"/>
    <property type="match status" value="1"/>
</dbReference>
<dbReference type="EMBL" id="WMBE01000001">
    <property type="protein sequence ID" value="MDG0866201.1"/>
    <property type="molecule type" value="Genomic_DNA"/>
</dbReference>
<dbReference type="PANTHER" id="PTHR43133">
    <property type="entry name" value="RNA POLYMERASE ECF-TYPE SIGMA FACTO"/>
    <property type="match status" value="1"/>
</dbReference>
<evidence type="ECO:0000313" key="11">
    <source>
        <dbReference type="EMBL" id="WFG39079.1"/>
    </source>
</evidence>
<reference evidence="12" key="3">
    <citation type="submission" date="2023-06" db="EMBL/GenBank/DDBJ databases">
        <title>Pangenomics reveal diversification of enzyme families and niche specialization in globally abundant SAR202 bacteria.</title>
        <authorList>
            <person name="Saw J.H.W."/>
        </authorList>
    </citation>
    <scope>NUCLEOTIDE SEQUENCE [LARGE SCALE GENOMIC DNA]</scope>
    <source>
        <strain evidence="12">JH1073</strain>
    </source>
</reference>